<dbReference type="InterPro" id="IPR029065">
    <property type="entry name" value="Enolase_C-like"/>
</dbReference>
<evidence type="ECO:0000256" key="3">
    <source>
        <dbReference type="ARBA" id="ARBA00011973"/>
    </source>
</evidence>
<evidence type="ECO:0000313" key="5">
    <source>
        <dbReference type="EMBL" id="AMU92355.1"/>
    </source>
</evidence>
<comment type="pathway">
    <text evidence="2">Carbohydrate acid metabolism; D-glucarate degradation; 2,5-dioxopentanoate from D-glucarate: step 1/2.</text>
</comment>
<comment type="catalytic activity">
    <reaction evidence="1">
        <text>D-glucarate = 5-dehydro-4-deoxy-D-glucarate + H2O</text>
        <dbReference type="Rhea" id="RHEA:14573"/>
        <dbReference type="ChEBI" id="CHEBI:15377"/>
        <dbReference type="ChEBI" id="CHEBI:30612"/>
        <dbReference type="ChEBI" id="CHEBI:42819"/>
        <dbReference type="EC" id="4.2.1.40"/>
    </reaction>
</comment>
<dbReference type="Pfam" id="PF13378">
    <property type="entry name" value="MR_MLE_C"/>
    <property type="match status" value="1"/>
</dbReference>
<dbReference type="InterPro" id="IPR013342">
    <property type="entry name" value="Mandelate_racemase_C"/>
</dbReference>
<dbReference type="RefSeq" id="WP_054732394.1">
    <property type="nucleotide sequence ID" value="NZ_CP009429.1"/>
</dbReference>
<dbReference type="InterPro" id="IPR013341">
    <property type="entry name" value="Mandelate_racemase_N_dom"/>
</dbReference>
<sequence>MSCRIRDIRAIPVNIPYRSTPVMTCGAIAASTRTIIAVETTTGETGYGEASYAFPADIIAREFAPALIGLDALDHALLRRHCLPRHLDLGTPSLKMRLAVWGGLEIALWDLLAKHSGLPLYRLLGGACRPRAPFVAYSYAEPDPARAVTAMVDRARRAIDESGAPIFEVKIGVHPIDLEIEMVRALHDALAGRARIAVDANMGLSFDDARKFAAATASFLENLEEPVASLADMERIGREYRLNVSTHAADIDLMRAYPGIRGIVPTLDACGGISAVRRLAEVCGALGRRLWLRSHAESGIGWAAMVHLGISLPGLDRPGQALIDSIADDLILGDPWLVRRGGVVPAETPGLGVEPDWAAIGRCHDAFLKDGEIQAFTPSP</sequence>
<dbReference type="AlphaFoldDB" id="A0AAC9FHB7"/>
<dbReference type="EC" id="4.2.1.40" evidence="3"/>
<evidence type="ECO:0000259" key="4">
    <source>
        <dbReference type="SMART" id="SM00922"/>
    </source>
</evidence>
<dbReference type="InterPro" id="IPR036849">
    <property type="entry name" value="Enolase-like_C_sf"/>
</dbReference>
<name>A0AAC9FHB7_SPHMC</name>
<dbReference type="InterPro" id="IPR029017">
    <property type="entry name" value="Enolase-like_N"/>
</dbReference>
<dbReference type="InterPro" id="IPR034593">
    <property type="entry name" value="DgoD-like"/>
</dbReference>
<dbReference type="EMBL" id="CP013344">
    <property type="protein sequence ID" value="AMU92355.1"/>
    <property type="molecule type" value="Genomic_DNA"/>
</dbReference>
<protein>
    <recommendedName>
        <fullName evidence="3">glucarate dehydratase</fullName>
        <ecNumber evidence="3">4.2.1.40</ecNumber>
    </recommendedName>
</protein>
<dbReference type="KEGG" id="smaz:LH19_24825"/>
<reference evidence="5 6" key="2">
    <citation type="journal article" date="2016" name="Genome Announc.">
        <title>Complete Genome Sequence of Sphingopyxis macrogoltabida Strain 203N (NBRC 111659), a Polyethylene Glycol Degrader.</title>
        <authorList>
            <person name="Ohtsubo Y."/>
            <person name="Nonoyama S."/>
            <person name="Nagata Y."/>
            <person name="Numata M."/>
            <person name="Tsuchikane K."/>
            <person name="Hosoyama A."/>
            <person name="Yamazoe A."/>
            <person name="Tsuda M."/>
            <person name="Fujita N."/>
            <person name="Kawai F."/>
        </authorList>
    </citation>
    <scope>NUCLEOTIDE SEQUENCE [LARGE SCALE GENOMIC DNA]</scope>
    <source>
        <strain evidence="5 6">203N</strain>
    </source>
</reference>
<dbReference type="PANTHER" id="PTHR48080:SF4">
    <property type="entry name" value="GLUCARATE DEHYDRATASE"/>
    <property type="match status" value="1"/>
</dbReference>
<organism evidence="5 6">
    <name type="scientific">Sphingopyxis macrogoltabida</name>
    <name type="common">Sphingomonas macrogoltabidus</name>
    <dbReference type="NCBI Taxonomy" id="33050"/>
    <lineage>
        <taxon>Bacteria</taxon>
        <taxon>Pseudomonadati</taxon>
        <taxon>Pseudomonadota</taxon>
        <taxon>Alphaproteobacteria</taxon>
        <taxon>Sphingomonadales</taxon>
        <taxon>Sphingomonadaceae</taxon>
        <taxon>Sphingopyxis</taxon>
    </lineage>
</organism>
<dbReference type="SUPFAM" id="SSF51604">
    <property type="entry name" value="Enolase C-terminal domain-like"/>
    <property type="match status" value="1"/>
</dbReference>
<dbReference type="Gene3D" id="3.20.20.120">
    <property type="entry name" value="Enolase-like C-terminal domain"/>
    <property type="match status" value="1"/>
</dbReference>
<dbReference type="Gene3D" id="3.30.390.10">
    <property type="entry name" value="Enolase-like, N-terminal domain"/>
    <property type="match status" value="1"/>
</dbReference>
<dbReference type="SUPFAM" id="SSF54826">
    <property type="entry name" value="Enolase N-terminal domain-like"/>
    <property type="match status" value="1"/>
</dbReference>
<accession>A0AAC9FHB7</accession>
<dbReference type="Pfam" id="PF02746">
    <property type="entry name" value="MR_MLE_N"/>
    <property type="match status" value="1"/>
</dbReference>
<proteinExistence type="predicted"/>
<keyword evidence="6" id="KW-1185">Reference proteome</keyword>
<dbReference type="Proteomes" id="UP000076088">
    <property type="component" value="Chromosome"/>
</dbReference>
<dbReference type="GO" id="GO:0008872">
    <property type="term" value="F:glucarate dehydratase activity"/>
    <property type="evidence" value="ECO:0007669"/>
    <property type="project" value="UniProtKB-EC"/>
</dbReference>
<evidence type="ECO:0000256" key="1">
    <source>
        <dbReference type="ARBA" id="ARBA00001426"/>
    </source>
</evidence>
<evidence type="ECO:0000256" key="2">
    <source>
        <dbReference type="ARBA" id="ARBA00005183"/>
    </source>
</evidence>
<dbReference type="SMART" id="SM00922">
    <property type="entry name" value="MR_MLE"/>
    <property type="match status" value="1"/>
</dbReference>
<dbReference type="PANTHER" id="PTHR48080">
    <property type="entry name" value="D-GALACTONATE DEHYDRATASE-RELATED"/>
    <property type="match status" value="1"/>
</dbReference>
<gene>
    <name evidence="5" type="ORF">ATM17_25385</name>
</gene>
<feature type="domain" description="Mandelate racemase/muconate lactonizing enzyme C-terminal" evidence="4">
    <location>
        <begin position="148"/>
        <end position="243"/>
    </location>
</feature>
<evidence type="ECO:0000313" key="6">
    <source>
        <dbReference type="Proteomes" id="UP000076088"/>
    </source>
</evidence>
<reference evidence="6" key="1">
    <citation type="submission" date="2015-11" db="EMBL/GenBank/DDBJ databases">
        <title>Complete genome sequence of a polyethylene-glycol degrader Sphingopyxis macrogoltabida 203N (NBRC 111659).</title>
        <authorList>
            <person name="Yoshiyuki O."/>
            <person name="Shouta N."/>
            <person name="Nagata Y."/>
            <person name="Numata M."/>
            <person name="Tsuchikane K."/>
            <person name="Hosoyama A."/>
            <person name="Yamazoe A."/>
            <person name="Tsuda M."/>
            <person name="Fujita N."/>
            <person name="Kawai F."/>
        </authorList>
    </citation>
    <scope>NUCLEOTIDE SEQUENCE [LARGE SCALE GENOMIC DNA]</scope>
    <source>
        <strain evidence="6">203N</strain>
    </source>
</reference>